<organism evidence="2 3">
    <name type="scientific">Streblomastix strix</name>
    <dbReference type="NCBI Taxonomy" id="222440"/>
    <lineage>
        <taxon>Eukaryota</taxon>
        <taxon>Metamonada</taxon>
        <taxon>Preaxostyla</taxon>
        <taxon>Oxymonadida</taxon>
        <taxon>Streblomastigidae</taxon>
        <taxon>Streblomastix</taxon>
    </lineage>
</organism>
<name>A0A5J4U088_9EUKA</name>
<evidence type="ECO:0000313" key="3">
    <source>
        <dbReference type="Proteomes" id="UP000324800"/>
    </source>
</evidence>
<feature type="non-terminal residue" evidence="2">
    <location>
        <position position="98"/>
    </location>
</feature>
<comment type="caution">
    <text evidence="2">The sequence shown here is derived from an EMBL/GenBank/DDBJ whole genome shotgun (WGS) entry which is preliminary data.</text>
</comment>
<reference evidence="2 3" key="1">
    <citation type="submission" date="2019-03" db="EMBL/GenBank/DDBJ databases">
        <title>Single cell metagenomics reveals metabolic interactions within the superorganism composed of flagellate Streblomastix strix and complex community of Bacteroidetes bacteria on its surface.</title>
        <authorList>
            <person name="Treitli S.C."/>
            <person name="Kolisko M."/>
            <person name="Husnik F."/>
            <person name="Keeling P."/>
            <person name="Hampl V."/>
        </authorList>
    </citation>
    <scope>NUCLEOTIDE SEQUENCE [LARGE SCALE GENOMIC DNA]</scope>
    <source>
        <strain evidence="2">ST1C</strain>
    </source>
</reference>
<accession>A0A5J4U088</accession>
<dbReference type="Proteomes" id="UP000324800">
    <property type="component" value="Unassembled WGS sequence"/>
</dbReference>
<feature type="compositionally biased region" description="Basic and acidic residues" evidence="1">
    <location>
        <begin position="22"/>
        <end position="32"/>
    </location>
</feature>
<feature type="region of interest" description="Disordered" evidence="1">
    <location>
        <begin position="1"/>
        <end position="98"/>
    </location>
</feature>
<evidence type="ECO:0000256" key="1">
    <source>
        <dbReference type="SAM" id="MobiDB-lite"/>
    </source>
</evidence>
<sequence>MSTPATKNKGSKGKSISASDAVEPKSKDDRKSGKGTPKQVKATPVQQPPTKTPQKKDDSDSDSSSDDDSSDDEPPKKVETKKVTQTPAVKQVKKDERS</sequence>
<evidence type="ECO:0000313" key="2">
    <source>
        <dbReference type="EMBL" id="KAA6363947.1"/>
    </source>
</evidence>
<protein>
    <submittedName>
        <fullName evidence="2">Uncharacterized protein</fullName>
    </submittedName>
</protein>
<feature type="compositionally biased region" description="Basic and acidic residues" evidence="1">
    <location>
        <begin position="73"/>
        <end position="82"/>
    </location>
</feature>
<dbReference type="AlphaFoldDB" id="A0A5J4U088"/>
<dbReference type="EMBL" id="SNRW01022258">
    <property type="protein sequence ID" value="KAA6363947.1"/>
    <property type="molecule type" value="Genomic_DNA"/>
</dbReference>
<gene>
    <name evidence="2" type="ORF">EZS28_040527</name>
</gene>
<feature type="compositionally biased region" description="Polar residues" evidence="1">
    <location>
        <begin position="1"/>
        <end position="18"/>
    </location>
</feature>
<feature type="compositionally biased region" description="Acidic residues" evidence="1">
    <location>
        <begin position="59"/>
        <end position="72"/>
    </location>
</feature>
<proteinExistence type="predicted"/>